<dbReference type="Proteomes" id="UP000224634">
    <property type="component" value="Unassembled WGS sequence"/>
</dbReference>
<evidence type="ECO:0000313" key="4">
    <source>
        <dbReference type="EMBL" id="PGH27539.1"/>
    </source>
</evidence>
<keyword evidence="2" id="KW-0812">Transmembrane</keyword>
<evidence type="ECO:0000256" key="3">
    <source>
        <dbReference type="SAM" id="SignalP"/>
    </source>
</evidence>
<accession>A0A2B7Z2S3</accession>
<dbReference type="InterPro" id="IPR015915">
    <property type="entry name" value="Kelch-typ_b-propeller"/>
</dbReference>
<keyword evidence="5" id="KW-1185">Reference proteome</keyword>
<feature type="chain" id="PRO_5012496458" description="Galactose oxidase" evidence="3">
    <location>
        <begin position="23"/>
        <end position="1011"/>
    </location>
</feature>
<evidence type="ECO:0000313" key="5">
    <source>
        <dbReference type="Proteomes" id="UP000224634"/>
    </source>
</evidence>
<dbReference type="EMBL" id="PDNA01000006">
    <property type="protein sequence ID" value="PGH27539.1"/>
    <property type="molecule type" value="Genomic_DNA"/>
</dbReference>
<dbReference type="OrthoDB" id="205993at2759"/>
<feature type="compositionally biased region" description="Low complexity" evidence="1">
    <location>
        <begin position="679"/>
        <end position="699"/>
    </location>
</feature>
<dbReference type="Gene3D" id="2.120.10.80">
    <property type="entry name" value="Kelch-type beta propeller"/>
    <property type="match status" value="1"/>
</dbReference>
<evidence type="ECO:0000256" key="2">
    <source>
        <dbReference type="SAM" id="Phobius"/>
    </source>
</evidence>
<keyword evidence="2" id="KW-1133">Transmembrane helix</keyword>
<feature type="signal peptide" evidence="3">
    <location>
        <begin position="1"/>
        <end position="22"/>
    </location>
</feature>
<gene>
    <name evidence="4" type="ORF">AJ80_00780</name>
</gene>
<protein>
    <recommendedName>
        <fullName evidence="6">Galactose oxidase</fullName>
    </recommendedName>
</protein>
<feature type="region of interest" description="Disordered" evidence="1">
    <location>
        <begin position="557"/>
        <end position="628"/>
    </location>
</feature>
<name>A0A2B7Z2S3_POLH7</name>
<organism evidence="4 5">
    <name type="scientific">Polytolypa hystricis (strain UAMH7299)</name>
    <dbReference type="NCBI Taxonomy" id="1447883"/>
    <lineage>
        <taxon>Eukaryota</taxon>
        <taxon>Fungi</taxon>
        <taxon>Dikarya</taxon>
        <taxon>Ascomycota</taxon>
        <taxon>Pezizomycotina</taxon>
        <taxon>Eurotiomycetes</taxon>
        <taxon>Eurotiomycetidae</taxon>
        <taxon>Onygenales</taxon>
        <taxon>Onygenales incertae sedis</taxon>
        <taxon>Polytolypa</taxon>
    </lineage>
</organism>
<feature type="compositionally biased region" description="Polar residues" evidence="1">
    <location>
        <begin position="976"/>
        <end position="999"/>
    </location>
</feature>
<comment type="caution">
    <text evidence="4">The sequence shown here is derived from an EMBL/GenBank/DDBJ whole genome shotgun (WGS) entry which is preliminary data.</text>
</comment>
<feature type="region of interest" description="Disordered" evidence="1">
    <location>
        <begin position="129"/>
        <end position="149"/>
    </location>
</feature>
<dbReference type="STRING" id="1447883.A0A2B7Z2S3"/>
<dbReference type="SUPFAM" id="SSF50965">
    <property type="entry name" value="Galactose oxidase, central domain"/>
    <property type="match status" value="1"/>
</dbReference>
<evidence type="ECO:0008006" key="6">
    <source>
        <dbReference type="Google" id="ProtNLM"/>
    </source>
</evidence>
<dbReference type="AlphaFoldDB" id="A0A2B7Z2S3"/>
<feature type="region of interest" description="Disordered" evidence="1">
    <location>
        <begin position="909"/>
        <end position="932"/>
    </location>
</feature>
<feature type="transmembrane region" description="Helical" evidence="2">
    <location>
        <begin position="450"/>
        <end position="471"/>
    </location>
</feature>
<feature type="compositionally biased region" description="Acidic residues" evidence="1">
    <location>
        <begin position="591"/>
        <end position="603"/>
    </location>
</feature>
<sequence length="1011" mass="108885">MPKALHLSKFLLGLLWCQTVGAIDDFPYNPSFVSVAETRNPPVAYILKATSSTSNKIQLQSLSLKDSLDVSSQRISDLPVTGSSISTDDPKAFIPVIDDEGSLKLYAGDCQTNSSEVWNLVLEGGDSKETARWQRTSVSRPEEEAESLQGPNYLSAAVSYSPTNETTASNIYVFGGMCPQVEGESEDWVSTADYSQAMVSITANNSSSDAPYEAASIKMRSSPVAEAGFTMTPLMPAYSNTSSGKQLRQQSFVLFGGHTQQAFINTSQIALFSLPETSWSFIPVSQDNIKLQSGATGEEVLGIEPRSGHTAVLSTDGTKITVFGGWVGDTNVPAQPQLAILEVGEDYGGDGPWKWRVPSQNGPGIEEGTGIFGHGVAMLPGDVMLVAGGYSIPKLSSKRSNPSPSTNDRMFLYNVTSETWIAAYTAPSQSGTENKKSSGPLSSSSQKAGLGAGLGIGLSTLVVGLIFVYCIRSRRSREHRRMREQELRKLALGAERPHHDVSGAMAEVQDGGLHGLVQAGSYPPMGAGVRSGNGWRESGSLAAERTGLLVEVPSPTRGLRRSMHSSNYQAGPRYENLRGSRGIGNIHPIDEGEEDEELVEGENLDPSTQRHSKASIVSDPFVDPPSARQSYASAQSLLGAPSSSVRALEEKAWLEGIRMPPSSNNETRSISPDKSDRTLSNLSESSSSNLSMSSQSSRSGYLNRNLAHMLGLRPHSAASSSINYEPVPDTSLENHDQILGHSETFTRYNDNTGYSDRTLTQPHSPSSTSFSQLQVEGRALLSSSPAWAVPREPSTKMTEEPEGRRHGWIGNVRRALGSVRMAEDIPKSFSVSPEPATITRQSPNPGSVKSYYSLQNEGVVVSSANTDIPRRTVSASSSILRRKQGAKDWGAQRNSIDGTNLYRSRNFITPELSDNGTGPSGGGNSPSLLDYDDDEDWDVEAAAEGRSVQVTYTVPKEKLRVVNVGVGDDKDDDSISPENNIATNRNQDPSQQIETNQDHQPVASIRVVDNH</sequence>
<feature type="compositionally biased region" description="Polar residues" evidence="1">
    <location>
        <begin position="661"/>
        <end position="670"/>
    </location>
</feature>
<dbReference type="InterPro" id="IPR011043">
    <property type="entry name" value="Gal_Oxase/kelch_b-propeller"/>
</dbReference>
<reference evidence="4 5" key="1">
    <citation type="submission" date="2017-10" db="EMBL/GenBank/DDBJ databases">
        <title>Comparative genomics in systemic dimorphic fungi from Ajellomycetaceae.</title>
        <authorList>
            <person name="Munoz J.F."/>
            <person name="Mcewen J.G."/>
            <person name="Clay O.K."/>
            <person name="Cuomo C.A."/>
        </authorList>
    </citation>
    <scope>NUCLEOTIDE SEQUENCE [LARGE SCALE GENOMIC DNA]</scope>
    <source>
        <strain evidence="4 5">UAMH7299</strain>
    </source>
</reference>
<feature type="region of interest" description="Disordered" evidence="1">
    <location>
        <begin position="656"/>
        <end position="699"/>
    </location>
</feature>
<feature type="region of interest" description="Disordered" evidence="1">
    <location>
        <begin position="963"/>
        <end position="1011"/>
    </location>
</feature>
<keyword evidence="2" id="KW-0472">Membrane</keyword>
<evidence type="ECO:0000256" key="1">
    <source>
        <dbReference type="SAM" id="MobiDB-lite"/>
    </source>
</evidence>
<proteinExistence type="predicted"/>
<keyword evidence="3" id="KW-0732">Signal</keyword>